<dbReference type="SUPFAM" id="SSF53335">
    <property type="entry name" value="S-adenosyl-L-methionine-dependent methyltransferases"/>
    <property type="match status" value="1"/>
</dbReference>
<evidence type="ECO:0000313" key="2">
    <source>
        <dbReference type="EMBL" id="MBB3927362.1"/>
    </source>
</evidence>
<comment type="caution">
    <text evidence="2">The sequence shown here is derived from an EMBL/GenBank/DDBJ whole genome shotgun (WGS) entry which is preliminary data.</text>
</comment>
<organism evidence="2 3">
    <name type="scientific">Sphingobium jiangsuense</name>
    <dbReference type="NCBI Taxonomy" id="870476"/>
    <lineage>
        <taxon>Bacteria</taxon>
        <taxon>Pseudomonadati</taxon>
        <taxon>Pseudomonadota</taxon>
        <taxon>Alphaproteobacteria</taxon>
        <taxon>Sphingomonadales</taxon>
        <taxon>Sphingomonadaceae</taxon>
        <taxon>Sphingobium</taxon>
    </lineage>
</organism>
<dbReference type="RefSeq" id="WP_188072860.1">
    <property type="nucleotide sequence ID" value="NZ_BSPS01000034.1"/>
</dbReference>
<proteinExistence type="predicted"/>
<dbReference type="CDD" id="cd02440">
    <property type="entry name" value="AdoMet_MTases"/>
    <property type="match status" value="1"/>
</dbReference>
<dbReference type="EMBL" id="JACIDT010000011">
    <property type="protein sequence ID" value="MBB3927362.1"/>
    <property type="molecule type" value="Genomic_DNA"/>
</dbReference>
<protein>
    <submittedName>
        <fullName evidence="2">Phospholipid N-methyltransferase</fullName>
    </submittedName>
</protein>
<dbReference type="Proteomes" id="UP000571950">
    <property type="component" value="Unassembled WGS sequence"/>
</dbReference>
<accession>A0A7W6BLK9</accession>
<dbReference type="Gene3D" id="3.40.50.150">
    <property type="entry name" value="Vaccinia Virus protein VP39"/>
    <property type="match status" value="1"/>
</dbReference>
<gene>
    <name evidence="2" type="ORF">GGR43_003091</name>
</gene>
<dbReference type="InterPro" id="IPR041698">
    <property type="entry name" value="Methyltransf_25"/>
</dbReference>
<keyword evidence="2" id="KW-0808">Transferase</keyword>
<feature type="domain" description="Methyltransferase" evidence="1">
    <location>
        <begin position="65"/>
        <end position="163"/>
    </location>
</feature>
<dbReference type="AlphaFoldDB" id="A0A7W6BLK9"/>
<dbReference type="Pfam" id="PF13649">
    <property type="entry name" value="Methyltransf_25"/>
    <property type="match status" value="1"/>
</dbReference>
<reference evidence="2 3" key="1">
    <citation type="submission" date="2020-08" db="EMBL/GenBank/DDBJ databases">
        <title>Genomic Encyclopedia of Type Strains, Phase IV (KMG-IV): sequencing the most valuable type-strain genomes for metagenomic binning, comparative biology and taxonomic classification.</title>
        <authorList>
            <person name="Goeker M."/>
        </authorList>
    </citation>
    <scope>NUCLEOTIDE SEQUENCE [LARGE SCALE GENOMIC DNA]</scope>
    <source>
        <strain evidence="2 3">DSM 26189</strain>
    </source>
</reference>
<sequence>MAIPDHPLHSAGSISSEPVPSPLGISFGEFLKHPLKVGSAFPASDRMVRRMLAPIKWGAVGLCIEYGPGTGVFTRAILSRLPRSATLLAVDTSREFTRHLQRHIDDPRLRAVTGTAADIEQIAARLGLGQADAILSGLPFSTLPQETAAAIVASSAQLLRPGGHFLAYQMRAAVHPHLTRHFARVDKGFEWWNIPPCHLYWATGPRRSR</sequence>
<keyword evidence="3" id="KW-1185">Reference proteome</keyword>
<dbReference type="InterPro" id="IPR029063">
    <property type="entry name" value="SAM-dependent_MTases_sf"/>
</dbReference>
<keyword evidence="2" id="KW-0489">Methyltransferase</keyword>
<evidence type="ECO:0000259" key="1">
    <source>
        <dbReference type="Pfam" id="PF13649"/>
    </source>
</evidence>
<dbReference type="GO" id="GO:0008168">
    <property type="term" value="F:methyltransferase activity"/>
    <property type="evidence" value="ECO:0007669"/>
    <property type="project" value="UniProtKB-KW"/>
</dbReference>
<dbReference type="GO" id="GO:0032259">
    <property type="term" value="P:methylation"/>
    <property type="evidence" value="ECO:0007669"/>
    <property type="project" value="UniProtKB-KW"/>
</dbReference>
<evidence type="ECO:0000313" key="3">
    <source>
        <dbReference type="Proteomes" id="UP000571950"/>
    </source>
</evidence>
<name>A0A7W6BLK9_9SPHN</name>